<evidence type="ECO:0000313" key="1">
    <source>
        <dbReference type="EMBL" id="TWU41180.1"/>
    </source>
</evidence>
<dbReference type="EMBL" id="SJPY01000004">
    <property type="protein sequence ID" value="TWU41180.1"/>
    <property type="molecule type" value="Genomic_DNA"/>
</dbReference>
<sequence>MAVFPASVRFVRAERQVAATMNAKSLARPTPTNRLRRFVGVGRISFGRAVCSRHLFPPPRQARRKDASRFRIPSVNAILGWIQVAVATQNRQETERMFAILFQRLGETLLRVANPASRRDAATCCKPSVSERRCYVLQTQRLGETLLRVANPASRRDAATCCGVAATTNTTRWLS</sequence>
<protein>
    <submittedName>
        <fullName evidence="1">Uncharacterized protein</fullName>
    </submittedName>
</protein>
<keyword evidence="2" id="KW-1185">Reference proteome</keyword>
<dbReference type="AlphaFoldDB" id="A0A5C6DWQ9"/>
<evidence type="ECO:0000313" key="2">
    <source>
        <dbReference type="Proteomes" id="UP000315471"/>
    </source>
</evidence>
<organism evidence="1 2">
    <name type="scientific">Novipirellula aureliae</name>
    <dbReference type="NCBI Taxonomy" id="2527966"/>
    <lineage>
        <taxon>Bacteria</taxon>
        <taxon>Pseudomonadati</taxon>
        <taxon>Planctomycetota</taxon>
        <taxon>Planctomycetia</taxon>
        <taxon>Pirellulales</taxon>
        <taxon>Pirellulaceae</taxon>
        <taxon>Novipirellula</taxon>
    </lineage>
</organism>
<comment type="caution">
    <text evidence="1">The sequence shown here is derived from an EMBL/GenBank/DDBJ whole genome shotgun (WGS) entry which is preliminary data.</text>
</comment>
<proteinExistence type="predicted"/>
<reference evidence="1 2" key="1">
    <citation type="submission" date="2019-02" db="EMBL/GenBank/DDBJ databases">
        <title>Deep-cultivation of Planctomycetes and their phenomic and genomic characterization uncovers novel biology.</title>
        <authorList>
            <person name="Wiegand S."/>
            <person name="Jogler M."/>
            <person name="Boedeker C."/>
            <person name="Pinto D."/>
            <person name="Vollmers J."/>
            <person name="Rivas-Marin E."/>
            <person name="Kohn T."/>
            <person name="Peeters S.H."/>
            <person name="Heuer A."/>
            <person name="Rast P."/>
            <person name="Oberbeckmann S."/>
            <person name="Bunk B."/>
            <person name="Jeske O."/>
            <person name="Meyerdierks A."/>
            <person name="Storesund J.E."/>
            <person name="Kallscheuer N."/>
            <person name="Luecker S."/>
            <person name="Lage O.M."/>
            <person name="Pohl T."/>
            <person name="Merkel B.J."/>
            <person name="Hornburger P."/>
            <person name="Mueller R.-W."/>
            <person name="Bruemmer F."/>
            <person name="Labrenz M."/>
            <person name="Spormann A.M."/>
            <person name="Op Den Camp H."/>
            <person name="Overmann J."/>
            <person name="Amann R."/>
            <person name="Jetten M.S.M."/>
            <person name="Mascher T."/>
            <person name="Medema M.H."/>
            <person name="Devos D.P."/>
            <person name="Kaster A.-K."/>
            <person name="Ovreas L."/>
            <person name="Rohde M."/>
            <person name="Galperin M.Y."/>
            <person name="Jogler C."/>
        </authorList>
    </citation>
    <scope>NUCLEOTIDE SEQUENCE [LARGE SCALE GENOMIC DNA]</scope>
    <source>
        <strain evidence="1 2">Q31b</strain>
    </source>
</reference>
<name>A0A5C6DWQ9_9BACT</name>
<dbReference type="Proteomes" id="UP000315471">
    <property type="component" value="Unassembled WGS sequence"/>
</dbReference>
<accession>A0A5C6DWQ9</accession>
<gene>
    <name evidence="1" type="ORF">Q31b_26190</name>
</gene>